<dbReference type="Gramene" id="OBART08G02420.1">
    <property type="protein sequence ID" value="OBART08G02420.1"/>
    <property type="gene ID" value="OBART08G02420"/>
</dbReference>
<proteinExistence type="predicted"/>
<name>A0A0G2KBM5_9ORYZ</name>
<sequence length="9" mass="1245">MRWMQYLNC</sequence>
<organism evidence="1">
    <name type="scientific">Oryza barthii</name>
    <dbReference type="NCBI Taxonomy" id="65489"/>
    <lineage>
        <taxon>Eukaryota</taxon>
        <taxon>Viridiplantae</taxon>
        <taxon>Streptophyta</taxon>
        <taxon>Embryophyta</taxon>
        <taxon>Tracheophyta</taxon>
        <taxon>Spermatophyta</taxon>
        <taxon>Magnoliopsida</taxon>
        <taxon>Liliopsida</taxon>
        <taxon>Poales</taxon>
        <taxon>Poaceae</taxon>
        <taxon>BOP clade</taxon>
        <taxon>Oryzoideae</taxon>
        <taxon>Oryzeae</taxon>
        <taxon>Oryzinae</taxon>
        <taxon>Oryza</taxon>
    </lineage>
</organism>
<keyword evidence="2" id="KW-1185">Reference proteome</keyword>
<reference evidence="1" key="2">
    <citation type="submission" date="2015-06" db="UniProtKB">
        <authorList>
            <consortium name="EnsemblPlants"/>
        </authorList>
    </citation>
    <scope>IDENTIFICATION</scope>
</reference>
<evidence type="ECO:0000313" key="2">
    <source>
        <dbReference type="Proteomes" id="UP000026960"/>
    </source>
</evidence>
<protein>
    <submittedName>
        <fullName evidence="1">Uncharacterized protein</fullName>
    </submittedName>
</protein>
<dbReference type="EnsemblPlants" id="OBART08G02420.1">
    <property type="protein sequence ID" value="OBART08G02420.1"/>
    <property type="gene ID" value="OBART08G02420"/>
</dbReference>
<dbReference type="Proteomes" id="UP000026960">
    <property type="component" value="Chromosome 8"/>
</dbReference>
<evidence type="ECO:0000313" key="1">
    <source>
        <dbReference type="EnsemblPlants" id="OBART08G02420.1"/>
    </source>
</evidence>
<reference evidence="1" key="1">
    <citation type="journal article" date="2009" name="Rice">
        <title>De Novo Next Generation Sequencing of Plant Genomes.</title>
        <authorList>
            <person name="Rounsley S."/>
            <person name="Marri P.R."/>
            <person name="Yu Y."/>
            <person name="He R."/>
            <person name="Sisneros N."/>
            <person name="Goicoechea J.L."/>
            <person name="Lee S.J."/>
            <person name="Angelova A."/>
            <person name="Kudrna D."/>
            <person name="Luo M."/>
            <person name="Affourtit J."/>
            <person name="Desany B."/>
            <person name="Knight J."/>
            <person name="Niazi F."/>
            <person name="Egholm M."/>
            <person name="Wing R.A."/>
        </authorList>
    </citation>
    <scope>NUCLEOTIDE SEQUENCE [LARGE SCALE GENOMIC DNA]</scope>
    <source>
        <strain evidence="1">cv. IRGC 105608</strain>
    </source>
</reference>
<accession>A0A0G2KBM5</accession>